<dbReference type="EMBL" id="CM016553">
    <property type="protein sequence ID" value="TKW34897.1"/>
    <property type="molecule type" value="Genomic_DNA"/>
</dbReference>
<evidence type="ECO:0000313" key="1">
    <source>
        <dbReference type="EMBL" id="TKW34897.1"/>
    </source>
</evidence>
<dbReference type="Gramene" id="TKW34897">
    <property type="protein sequence ID" value="TKW34897"/>
    <property type="gene ID" value="SEVIR_2G336750v2"/>
</dbReference>
<organism evidence="1 2">
    <name type="scientific">Setaria viridis</name>
    <name type="common">Green bristlegrass</name>
    <name type="synonym">Setaria italica subsp. viridis</name>
    <dbReference type="NCBI Taxonomy" id="4556"/>
    <lineage>
        <taxon>Eukaryota</taxon>
        <taxon>Viridiplantae</taxon>
        <taxon>Streptophyta</taxon>
        <taxon>Embryophyta</taxon>
        <taxon>Tracheophyta</taxon>
        <taxon>Spermatophyta</taxon>
        <taxon>Magnoliopsida</taxon>
        <taxon>Liliopsida</taxon>
        <taxon>Poales</taxon>
        <taxon>Poaceae</taxon>
        <taxon>PACMAD clade</taxon>
        <taxon>Panicoideae</taxon>
        <taxon>Panicodae</taxon>
        <taxon>Paniceae</taxon>
        <taxon>Cenchrinae</taxon>
        <taxon>Setaria</taxon>
    </lineage>
</organism>
<gene>
    <name evidence="1" type="ORF">SEVIR_2G336750v2</name>
</gene>
<evidence type="ECO:0000313" key="2">
    <source>
        <dbReference type="Proteomes" id="UP000298652"/>
    </source>
</evidence>
<protein>
    <submittedName>
        <fullName evidence="1">Uncharacterized protein</fullName>
    </submittedName>
</protein>
<dbReference type="Proteomes" id="UP000298652">
    <property type="component" value="Chromosome 2"/>
</dbReference>
<dbReference type="AlphaFoldDB" id="A0A4U6WAZ6"/>
<proteinExistence type="predicted"/>
<name>A0A4U6WAZ6_SETVI</name>
<reference evidence="1" key="1">
    <citation type="submission" date="2019-03" db="EMBL/GenBank/DDBJ databases">
        <title>WGS assembly of Setaria viridis.</title>
        <authorList>
            <person name="Huang P."/>
            <person name="Jenkins J."/>
            <person name="Grimwood J."/>
            <person name="Barry K."/>
            <person name="Healey A."/>
            <person name="Mamidi S."/>
            <person name="Sreedasyam A."/>
            <person name="Shu S."/>
            <person name="Feldman M."/>
            <person name="Wu J."/>
            <person name="Yu Y."/>
            <person name="Chen C."/>
            <person name="Johnson J."/>
            <person name="Rokhsar D."/>
            <person name="Baxter I."/>
            <person name="Schmutz J."/>
            <person name="Brutnell T."/>
            <person name="Kellogg E."/>
        </authorList>
    </citation>
    <scope>NUCLEOTIDE SEQUENCE [LARGE SCALE GENOMIC DNA]</scope>
</reference>
<accession>A0A4U6WAZ6</accession>
<keyword evidence="2" id="KW-1185">Reference proteome</keyword>
<sequence length="31" mass="3380">MPYWFLAQAVAGWAWLLPKTSGPAEPFSVGT</sequence>